<name>A0A7D5P8H3_9EURY</name>
<dbReference type="InterPro" id="IPR036866">
    <property type="entry name" value="RibonucZ/Hydroxyglut_hydro"/>
</dbReference>
<dbReference type="PANTHER" id="PTHR43546:SF8">
    <property type="entry name" value="METALLO-BETA-LACTAMASE DOMAIN-CONTAINING PROTEIN"/>
    <property type="match status" value="1"/>
</dbReference>
<evidence type="ECO:0000313" key="1">
    <source>
        <dbReference type="EMBL" id="QLH80405.1"/>
    </source>
</evidence>
<dbReference type="GO" id="GO:0016787">
    <property type="term" value="F:hydrolase activity"/>
    <property type="evidence" value="ECO:0007669"/>
    <property type="project" value="UniProtKB-KW"/>
</dbReference>
<accession>A0A7D5P8H3</accession>
<keyword evidence="2" id="KW-1185">Reference proteome</keyword>
<dbReference type="GeneID" id="56081248"/>
<evidence type="ECO:0000313" key="2">
    <source>
        <dbReference type="Proteomes" id="UP000509346"/>
    </source>
</evidence>
<dbReference type="Gene3D" id="3.60.15.10">
    <property type="entry name" value="Ribonuclease Z/Hydroxyacylglutathione hydrolase-like"/>
    <property type="match status" value="1"/>
</dbReference>
<dbReference type="EMBL" id="CP058909">
    <property type="protein sequence ID" value="QLH80405.1"/>
    <property type="molecule type" value="Genomic_DNA"/>
</dbReference>
<dbReference type="AlphaFoldDB" id="A0A7D5P8H3"/>
<dbReference type="InterPro" id="IPR050114">
    <property type="entry name" value="UPF0173_UPF0282_UlaG_hydrolase"/>
</dbReference>
<dbReference type="KEGG" id="hpel:HZS54_01625"/>
<dbReference type="Proteomes" id="UP000509346">
    <property type="component" value="Chromosome"/>
</dbReference>
<gene>
    <name evidence="1" type="ORF">HZS54_01625</name>
</gene>
<dbReference type="RefSeq" id="WP_179920234.1">
    <property type="nucleotide sequence ID" value="NZ_CP058909.1"/>
</dbReference>
<organism evidence="1 2">
    <name type="scientific">Halosimplex pelagicum</name>
    <dbReference type="NCBI Taxonomy" id="869886"/>
    <lineage>
        <taxon>Archaea</taxon>
        <taxon>Methanobacteriati</taxon>
        <taxon>Methanobacteriota</taxon>
        <taxon>Stenosarchaea group</taxon>
        <taxon>Halobacteria</taxon>
        <taxon>Halobacteriales</taxon>
        <taxon>Haloarculaceae</taxon>
        <taxon>Halosimplex</taxon>
    </lineage>
</organism>
<dbReference type="PANTHER" id="PTHR43546">
    <property type="entry name" value="UPF0173 METAL-DEPENDENT HYDROLASE MJ1163-RELATED"/>
    <property type="match status" value="1"/>
</dbReference>
<proteinExistence type="predicted"/>
<keyword evidence="1" id="KW-0378">Hydrolase</keyword>
<protein>
    <submittedName>
        <fullName evidence="1">MBL fold metallo-hydrolase</fullName>
    </submittedName>
</protein>
<sequence length="248" mass="27015">MTVRHDGITVEWLGYATLRFAGEDTVVYTDPGRYGVLTGEWEPDTEGVGHPPAQDYRPEDADVVCLTHVHHYDPDGVERVAGPDTTIVAFEAIEDGVEDRELPPLASLPYDVVTVGDTESLTVDDVPIWTVPAYNEENGPHTRPDGTPFHPEGFGCGFVVDVEGKRVLYPGDTDALGPHQNVEVSVFCPPIGPRFTMDRREAAALAAAMEPELVVPVHYNTFSTLETDSREFAADVAESGVPVALDER</sequence>
<reference evidence="1 2" key="1">
    <citation type="submission" date="2020-07" db="EMBL/GenBank/DDBJ databases">
        <title>Halosimplex litoreum sp. nov. and Halosimplex rubrum sp. nov., isolated from different salt environments.</title>
        <authorList>
            <person name="Cui H."/>
        </authorList>
    </citation>
    <scope>NUCLEOTIDE SEQUENCE [LARGE SCALE GENOMIC DNA]</scope>
    <source>
        <strain evidence="1 2">R2</strain>
    </source>
</reference>
<dbReference type="Pfam" id="PF13483">
    <property type="entry name" value="Lactamase_B_3"/>
    <property type="match status" value="1"/>
</dbReference>
<dbReference type="OrthoDB" id="337606at2157"/>
<dbReference type="SUPFAM" id="SSF56281">
    <property type="entry name" value="Metallo-hydrolase/oxidoreductase"/>
    <property type="match status" value="1"/>
</dbReference>